<keyword evidence="5" id="KW-0547">Nucleotide-binding</keyword>
<feature type="non-terminal residue" evidence="15">
    <location>
        <position position="1"/>
    </location>
</feature>
<dbReference type="PANTHER" id="PTHR23077">
    <property type="entry name" value="AAA-FAMILY ATPASE"/>
    <property type="match status" value="1"/>
</dbReference>
<gene>
    <name evidence="15" type="primary">SPOSA6832_00142</name>
</gene>
<organism evidence="15 16">
    <name type="scientific">Sporidiobolus salmonicolor</name>
    <name type="common">Yeast-like fungus</name>
    <name type="synonym">Sporobolomyces salmonicolor</name>
    <dbReference type="NCBI Taxonomy" id="5005"/>
    <lineage>
        <taxon>Eukaryota</taxon>
        <taxon>Fungi</taxon>
        <taxon>Dikarya</taxon>
        <taxon>Basidiomycota</taxon>
        <taxon>Pucciniomycotina</taxon>
        <taxon>Microbotryomycetes</taxon>
        <taxon>Sporidiobolales</taxon>
        <taxon>Sporidiobolaceae</taxon>
        <taxon>Sporobolomyces</taxon>
    </lineage>
</organism>
<dbReference type="GO" id="GO:0005524">
    <property type="term" value="F:ATP binding"/>
    <property type="evidence" value="ECO:0007669"/>
    <property type="project" value="UniProtKB-KW"/>
</dbReference>
<feature type="compositionally biased region" description="Basic and acidic residues" evidence="13">
    <location>
        <begin position="312"/>
        <end position="323"/>
    </location>
</feature>
<evidence type="ECO:0000256" key="9">
    <source>
        <dbReference type="ARBA" id="ARBA00023136"/>
    </source>
</evidence>
<feature type="domain" description="AAA+ ATPase" evidence="14">
    <location>
        <begin position="438"/>
        <end position="580"/>
    </location>
</feature>
<dbReference type="InterPro" id="IPR003959">
    <property type="entry name" value="ATPase_AAA_core"/>
</dbReference>
<evidence type="ECO:0000256" key="6">
    <source>
        <dbReference type="ARBA" id="ARBA00022801"/>
    </source>
</evidence>
<reference evidence="16" key="1">
    <citation type="submission" date="2015-02" db="EMBL/GenBank/DDBJ databases">
        <authorList>
            <person name="Gon?alves P."/>
        </authorList>
    </citation>
    <scope>NUCLEOTIDE SEQUENCE [LARGE SCALE GENOMIC DNA]</scope>
</reference>
<sequence length="1063" mass="113200">MGRTATLHFVSLRSCLVNLPLSIHGPLVQRGVAPQTTAVKLSYKSSPSSSPTTFFTGWTGLPASVAPVSAHARGAAAAQDRVEMDPQFAAMLNIGLTEGMTVSIELLRDLPSASSVNVTPLSADDWEILETNAEFVEMYLLNQVRSVKDGMVVGCWVGGTTLVRFVVDSTDPPASPALLLTSSTELIVAPKSRHAPPPVASKTHDLSHPSSSPPPAVHTAEWDSLRRKLLRLLPLELEASVVAGSLDDAPDVPHRGDEIYLSPSLYRSVRRIFPASKLNLAHHPRPKSSATNDGPAPPPTTDEAASGSGAGKGKEERRGSMGVEVRLRDSAKVPAGHAWIGERVRRELGIKGDRGGFELLNNRPSLHQKSSLLNGHSAIVTPTTLTNGASSCPSGTSTSSPTPARLAGVDAQLSSLKSHIINSLAARKFAGAATGASALSGVLVTGASGAGKTALVNEMARAMEVDERALTHTIYIDCAKHADDRHPTLKGRMQDWFDEACWHAPTLLVLDNLDRMLSAEVEHADSFPSLHLAHTFLSIAQSALSSRPVILVATAQGSTSLHPLLTATHLLGETVALKGPGKGGRKDILNSLIQAKTASSDLTATNLNCASIAAITEGYLPADLRDLVDRAVHQAAIRMMGASSSAPLTLTANDFLTAQTGFVPLSLRDVKLQKSEVQWADIGGLHETRKTLRETLEWPTKYGAIFATCPLRLRSGCVVMLIPPIVCRSRETDPGDGWNRLLLYGFPGCGKTLLASAVAKECGLNFISVKGPEILNKYIGASEKSVRDLFERAQAAKPCVLFFDEFDSIAPKRGHDSTGVTDRVVNQMLTQMDGAEGLDGVYVLAATSRPDLIDPALLRPGRLDKSLLCDMPSESDRLEIMQACARKVHLSPSVSLPHYASLTAGYSGADLQALIYNAHLDAIHAALNAAEGIEDEKNGKGGGEEEVKYVSIGGNKDEKVLSRAEQANVNKRLELILSAMKESSRSAKAKKTATSAASPSSRVPTVVEDRHLQKSLQTTRPSVPAEELVRLRRIYSEFVSKRSPGGLPSGEASDEVGGRASLM</sequence>
<keyword evidence="9" id="KW-0472">Membrane</keyword>
<evidence type="ECO:0000256" key="2">
    <source>
        <dbReference type="ARBA" id="ARBA00006914"/>
    </source>
</evidence>
<evidence type="ECO:0000313" key="16">
    <source>
        <dbReference type="Proteomes" id="UP000243876"/>
    </source>
</evidence>
<keyword evidence="7" id="KW-0067">ATP-binding</keyword>
<keyword evidence="8" id="KW-0653">Protein transport</keyword>
<name>A0A0D6EFF8_SPOSA</name>
<dbReference type="Gene3D" id="3.10.330.10">
    <property type="match status" value="1"/>
</dbReference>
<dbReference type="OrthoDB" id="2187at2759"/>
<dbReference type="InterPro" id="IPR003593">
    <property type="entry name" value="AAA+_ATPase"/>
</dbReference>
<feature type="region of interest" description="Disordered" evidence="13">
    <location>
        <begin position="1040"/>
        <end position="1063"/>
    </location>
</feature>
<comment type="similarity">
    <text evidence="2">Belongs to the AAA ATPase family.</text>
</comment>
<dbReference type="GO" id="GO:0005778">
    <property type="term" value="C:peroxisomal membrane"/>
    <property type="evidence" value="ECO:0007669"/>
    <property type="project" value="TreeGrafter"/>
</dbReference>
<evidence type="ECO:0000313" key="15">
    <source>
        <dbReference type="EMBL" id="CEQ38689.1"/>
    </source>
</evidence>
<dbReference type="InterPro" id="IPR003960">
    <property type="entry name" value="ATPase_AAA_CS"/>
</dbReference>
<keyword evidence="4" id="KW-0962">Peroxisome biogenesis</keyword>
<dbReference type="InterPro" id="IPR027417">
    <property type="entry name" value="P-loop_NTPase"/>
</dbReference>
<protein>
    <recommendedName>
        <fullName evidence="11">Peroxisomal ATPase PEX1</fullName>
    </recommendedName>
    <alternativeName>
        <fullName evidence="10">Peroxin-1</fullName>
    </alternativeName>
</protein>
<accession>A0A0D6EFF8</accession>
<evidence type="ECO:0000256" key="13">
    <source>
        <dbReference type="SAM" id="MobiDB-lite"/>
    </source>
</evidence>
<evidence type="ECO:0000256" key="8">
    <source>
        <dbReference type="ARBA" id="ARBA00022927"/>
    </source>
</evidence>
<dbReference type="Gene3D" id="1.10.8.60">
    <property type="match status" value="2"/>
</dbReference>
<proteinExistence type="inferred from homology"/>
<dbReference type="FunFam" id="3.40.50.300:FF:000149">
    <property type="entry name" value="Nuclear valosin-containing protein-like"/>
    <property type="match status" value="1"/>
</dbReference>
<feature type="domain" description="AAA+ ATPase" evidence="14">
    <location>
        <begin position="737"/>
        <end position="872"/>
    </location>
</feature>
<evidence type="ECO:0000256" key="4">
    <source>
        <dbReference type="ARBA" id="ARBA00022593"/>
    </source>
</evidence>
<dbReference type="InterPro" id="IPR009010">
    <property type="entry name" value="Asp_de-COase-like_dom_sf"/>
</dbReference>
<keyword evidence="16" id="KW-1185">Reference proteome</keyword>
<dbReference type="SUPFAM" id="SSF54585">
    <property type="entry name" value="Cdc48 domain 2-like"/>
    <property type="match status" value="1"/>
</dbReference>
<dbReference type="CDD" id="cd19526">
    <property type="entry name" value="RecA-like_PEX1_r2"/>
    <property type="match status" value="1"/>
</dbReference>
<evidence type="ECO:0000256" key="5">
    <source>
        <dbReference type="ARBA" id="ARBA00022741"/>
    </source>
</evidence>
<dbReference type="AlphaFoldDB" id="A0A0D6EFF8"/>
<dbReference type="Pfam" id="PF00004">
    <property type="entry name" value="AAA"/>
    <property type="match status" value="2"/>
</dbReference>
<feature type="compositionally biased region" description="Low complexity" evidence="13">
    <location>
        <begin position="992"/>
        <end position="1006"/>
    </location>
</feature>
<dbReference type="GO" id="GO:0016558">
    <property type="term" value="P:protein import into peroxisome matrix"/>
    <property type="evidence" value="ECO:0007669"/>
    <property type="project" value="TreeGrafter"/>
</dbReference>
<dbReference type="Pfam" id="PF09262">
    <property type="entry name" value="PEX-1N"/>
    <property type="match status" value="1"/>
</dbReference>
<dbReference type="EMBL" id="CENE01000001">
    <property type="protein sequence ID" value="CEQ38689.1"/>
    <property type="molecule type" value="Genomic_DNA"/>
</dbReference>
<feature type="region of interest" description="Disordered" evidence="13">
    <location>
        <begin position="277"/>
        <end position="323"/>
    </location>
</feature>
<comment type="catalytic activity">
    <reaction evidence="12">
        <text>ATP + H2O = ADP + phosphate + H(+)</text>
        <dbReference type="Rhea" id="RHEA:13065"/>
        <dbReference type="ChEBI" id="CHEBI:15377"/>
        <dbReference type="ChEBI" id="CHEBI:15378"/>
        <dbReference type="ChEBI" id="CHEBI:30616"/>
        <dbReference type="ChEBI" id="CHEBI:43474"/>
        <dbReference type="ChEBI" id="CHEBI:456216"/>
    </reaction>
    <physiologicalReaction direction="left-to-right" evidence="12">
        <dbReference type="Rhea" id="RHEA:13066"/>
    </physiologicalReaction>
</comment>
<dbReference type="GO" id="GO:0005829">
    <property type="term" value="C:cytosol"/>
    <property type="evidence" value="ECO:0007669"/>
    <property type="project" value="TreeGrafter"/>
</dbReference>
<dbReference type="Proteomes" id="UP000243876">
    <property type="component" value="Unassembled WGS sequence"/>
</dbReference>
<dbReference type="InterPro" id="IPR050168">
    <property type="entry name" value="AAA_ATPase_domain"/>
</dbReference>
<dbReference type="SUPFAM" id="SSF52540">
    <property type="entry name" value="P-loop containing nucleoside triphosphate hydrolases"/>
    <property type="match status" value="2"/>
</dbReference>
<feature type="region of interest" description="Disordered" evidence="13">
    <location>
        <begin position="984"/>
        <end position="1021"/>
    </location>
</feature>
<dbReference type="GO" id="GO:0016887">
    <property type="term" value="F:ATP hydrolysis activity"/>
    <property type="evidence" value="ECO:0007669"/>
    <property type="project" value="InterPro"/>
</dbReference>
<feature type="region of interest" description="Disordered" evidence="13">
    <location>
        <begin position="190"/>
        <end position="219"/>
    </location>
</feature>
<dbReference type="SMART" id="SM00382">
    <property type="entry name" value="AAA"/>
    <property type="match status" value="2"/>
</dbReference>
<evidence type="ECO:0000256" key="11">
    <source>
        <dbReference type="ARBA" id="ARBA00034532"/>
    </source>
</evidence>
<dbReference type="InterPro" id="IPR041569">
    <property type="entry name" value="AAA_lid_3"/>
</dbReference>
<evidence type="ECO:0000256" key="10">
    <source>
        <dbReference type="ARBA" id="ARBA00032509"/>
    </source>
</evidence>
<dbReference type="PROSITE" id="PS00674">
    <property type="entry name" value="AAA"/>
    <property type="match status" value="1"/>
</dbReference>
<keyword evidence="6" id="KW-0378">Hydrolase</keyword>
<evidence type="ECO:0000256" key="3">
    <source>
        <dbReference type="ARBA" id="ARBA00022448"/>
    </source>
</evidence>
<dbReference type="Pfam" id="PF17862">
    <property type="entry name" value="AAA_lid_3"/>
    <property type="match status" value="1"/>
</dbReference>
<evidence type="ECO:0000256" key="1">
    <source>
        <dbReference type="ARBA" id="ARBA00004370"/>
    </source>
</evidence>
<keyword evidence="3" id="KW-0813">Transport</keyword>
<evidence type="ECO:0000259" key="14">
    <source>
        <dbReference type="SMART" id="SM00382"/>
    </source>
</evidence>
<evidence type="ECO:0000256" key="7">
    <source>
        <dbReference type="ARBA" id="ARBA00022840"/>
    </source>
</evidence>
<dbReference type="InterPro" id="IPR015342">
    <property type="entry name" value="PEX1-N_C-lobe"/>
</dbReference>
<comment type="subcellular location">
    <subcellularLocation>
        <location evidence="1">Membrane</location>
    </subcellularLocation>
</comment>
<dbReference type="InterPro" id="IPR029067">
    <property type="entry name" value="CDC48_domain_2-like_sf"/>
</dbReference>
<evidence type="ECO:0000256" key="12">
    <source>
        <dbReference type="ARBA" id="ARBA00048778"/>
    </source>
</evidence>
<dbReference type="PANTHER" id="PTHR23077:SF12">
    <property type="entry name" value="PEROXISOMAL ATPASE PEX1"/>
    <property type="match status" value="1"/>
</dbReference>
<dbReference type="Gene3D" id="3.40.50.300">
    <property type="entry name" value="P-loop containing nucleotide triphosphate hydrolases"/>
    <property type="match status" value="3"/>
</dbReference>
<dbReference type="SUPFAM" id="SSF50692">
    <property type="entry name" value="ADC-like"/>
    <property type="match status" value="1"/>
</dbReference>